<keyword evidence="10 13" id="KW-0411">Iron-sulfur</keyword>
<organism evidence="15 16">
    <name type="scientific">Neisseria canis</name>
    <dbReference type="NCBI Taxonomy" id="493"/>
    <lineage>
        <taxon>Bacteria</taxon>
        <taxon>Pseudomonadati</taxon>
        <taxon>Pseudomonadota</taxon>
        <taxon>Betaproteobacteria</taxon>
        <taxon>Neisseriales</taxon>
        <taxon>Neisseriaceae</taxon>
        <taxon>Neisseria</taxon>
    </lineage>
</organism>
<evidence type="ECO:0000313" key="16">
    <source>
        <dbReference type="Proteomes" id="UP000279284"/>
    </source>
</evidence>
<name>A0A448DB22_9NEIS</name>
<dbReference type="PANTHER" id="PTHR36531">
    <property type="entry name" value="CRISPR-ASSOCIATED EXONUCLEASE CAS4"/>
    <property type="match status" value="1"/>
</dbReference>
<dbReference type="EC" id="3.1.12.1" evidence="3 13"/>
<comment type="similarity">
    <text evidence="2 13">Belongs to the CRISPR-associated exonuclease Cas4 family.</text>
</comment>
<dbReference type="InterPro" id="IPR011604">
    <property type="entry name" value="PDDEXK-like_dom_sf"/>
</dbReference>
<dbReference type="GO" id="GO:0051536">
    <property type="term" value="F:iron-sulfur cluster binding"/>
    <property type="evidence" value="ECO:0007669"/>
    <property type="project" value="UniProtKB-KW"/>
</dbReference>
<dbReference type="InterPro" id="IPR051827">
    <property type="entry name" value="Cas4_exonuclease"/>
</dbReference>
<keyword evidence="9 13" id="KW-0408">Iron</keyword>
<keyword evidence="5 13" id="KW-0540">Nuclease</keyword>
<feature type="domain" description="DUF83" evidence="14">
    <location>
        <begin position="7"/>
        <end position="182"/>
    </location>
</feature>
<dbReference type="EMBL" id="LR134313">
    <property type="protein sequence ID" value="VEF03420.1"/>
    <property type="molecule type" value="Genomic_DNA"/>
</dbReference>
<keyword evidence="16" id="KW-1185">Reference proteome</keyword>
<keyword evidence="11 13" id="KW-0051">Antiviral defense</keyword>
<evidence type="ECO:0000256" key="11">
    <source>
        <dbReference type="ARBA" id="ARBA00023118"/>
    </source>
</evidence>
<gene>
    <name evidence="15" type="ORF">NCTC10296_02308</name>
</gene>
<protein>
    <recommendedName>
        <fullName evidence="4 13">CRISPR-associated exonuclease Cas4</fullName>
        <ecNumber evidence="3 13">3.1.12.1</ecNumber>
    </recommendedName>
</protein>
<dbReference type="Gene3D" id="3.90.320.10">
    <property type="match status" value="1"/>
</dbReference>
<evidence type="ECO:0000256" key="4">
    <source>
        <dbReference type="ARBA" id="ARBA00020049"/>
    </source>
</evidence>
<dbReference type="GO" id="GO:0004527">
    <property type="term" value="F:exonuclease activity"/>
    <property type="evidence" value="ECO:0007669"/>
    <property type="project" value="UniProtKB-KW"/>
</dbReference>
<evidence type="ECO:0000256" key="2">
    <source>
        <dbReference type="ARBA" id="ARBA00009189"/>
    </source>
</evidence>
<dbReference type="PANTHER" id="PTHR36531:SF6">
    <property type="entry name" value="DNA REPLICATION ATP-DEPENDENT HELICASE_NUCLEASE DNA2"/>
    <property type="match status" value="1"/>
</dbReference>
<evidence type="ECO:0000256" key="10">
    <source>
        <dbReference type="ARBA" id="ARBA00023014"/>
    </source>
</evidence>
<dbReference type="InterPro" id="IPR013343">
    <property type="entry name" value="CRISPR-assoc_prot_Cas4"/>
</dbReference>
<dbReference type="RefSeq" id="WP_085416278.1">
    <property type="nucleotide sequence ID" value="NZ_CAUJPY010000020.1"/>
</dbReference>
<dbReference type="InterPro" id="IPR022765">
    <property type="entry name" value="Dna2/Cas4_DUF83"/>
</dbReference>
<keyword evidence="12 13" id="KW-0464">Manganese</keyword>
<dbReference type="OrthoDB" id="9781776at2"/>
<evidence type="ECO:0000256" key="3">
    <source>
        <dbReference type="ARBA" id="ARBA00012768"/>
    </source>
</evidence>
<dbReference type="AlphaFoldDB" id="A0A448DB22"/>
<dbReference type="Proteomes" id="UP000279284">
    <property type="component" value="Chromosome"/>
</dbReference>
<comment type="cofactor">
    <cofactor evidence="1">
        <name>[4Fe-4S] cluster</name>
        <dbReference type="ChEBI" id="CHEBI:49883"/>
    </cofactor>
</comment>
<keyword evidence="7 13" id="KW-0378">Hydrolase</keyword>
<evidence type="ECO:0000256" key="5">
    <source>
        <dbReference type="ARBA" id="ARBA00022722"/>
    </source>
</evidence>
<dbReference type="GO" id="GO:0051607">
    <property type="term" value="P:defense response to virus"/>
    <property type="evidence" value="ECO:0007669"/>
    <property type="project" value="UniProtKB-KW"/>
</dbReference>
<keyword evidence="6 13" id="KW-0479">Metal-binding</keyword>
<dbReference type="STRING" id="493.BWD07_04665"/>
<reference evidence="15 16" key="1">
    <citation type="submission" date="2018-12" db="EMBL/GenBank/DDBJ databases">
        <authorList>
            <consortium name="Pathogen Informatics"/>
        </authorList>
    </citation>
    <scope>NUCLEOTIDE SEQUENCE [LARGE SCALE GENOMIC DNA]</scope>
    <source>
        <strain evidence="15 16">NCTC10296</strain>
    </source>
</reference>
<comment type="function">
    <text evidence="13">CRISPR (clustered regularly interspaced short palindromic repeat) is an adaptive immune system that provides protection against mobile genetic elements (viruses, transposable elements and conjugative plasmids). CRISPR clusters contain sequences complementary to antecedent mobile elements and target invading nucleic acids. CRISPR clusters are transcribed and processed into CRISPR RNA (crRNA).</text>
</comment>
<dbReference type="CDD" id="cd09637">
    <property type="entry name" value="Cas4_I-A_I-B_I-C_I-D_II-B"/>
    <property type="match status" value="1"/>
</dbReference>
<dbReference type="Pfam" id="PF01930">
    <property type="entry name" value="Cas_Cas4"/>
    <property type="match status" value="1"/>
</dbReference>
<dbReference type="NCBIfam" id="TIGR00372">
    <property type="entry name" value="cas4"/>
    <property type="match status" value="1"/>
</dbReference>
<comment type="cofactor">
    <cofactor evidence="13">
        <name>Mg(2+)</name>
        <dbReference type="ChEBI" id="CHEBI:18420"/>
    </cofactor>
    <cofactor evidence="13">
        <name>Mn(2+)</name>
        <dbReference type="ChEBI" id="CHEBI:29035"/>
    </cofactor>
    <text evidence="13">Mg(2+) or Mn(2+) required for ssDNA cleavage activity.</text>
</comment>
<accession>A0A448DB22</accession>
<evidence type="ECO:0000256" key="8">
    <source>
        <dbReference type="ARBA" id="ARBA00022839"/>
    </source>
</evidence>
<evidence type="ECO:0000259" key="14">
    <source>
        <dbReference type="Pfam" id="PF01930"/>
    </source>
</evidence>
<dbReference type="GO" id="GO:0046872">
    <property type="term" value="F:metal ion binding"/>
    <property type="evidence" value="ECO:0007669"/>
    <property type="project" value="UniProtKB-KW"/>
</dbReference>
<evidence type="ECO:0000256" key="7">
    <source>
        <dbReference type="ARBA" id="ARBA00022801"/>
    </source>
</evidence>
<evidence type="ECO:0000256" key="6">
    <source>
        <dbReference type="ARBA" id="ARBA00022723"/>
    </source>
</evidence>
<keyword evidence="8 13" id="KW-0269">Exonuclease</keyword>
<evidence type="ECO:0000256" key="1">
    <source>
        <dbReference type="ARBA" id="ARBA00001966"/>
    </source>
</evidence>
<sequence>MTNIPLSALQHYAFCPRQCALIHNEQVWAENYLTAQGRALHERVDGGEPETRKGVRFERSVHVSAENLGVHGVLDMVERDIQTGHLKPVEYKRGKPKPEPFDEIQLCAQALCLEEMTGQTVAEGALWYMQTRHRVPVMFSGSLRAQTLQVIDEVRKLLESGTTPPPEYGKRCKACSLIEVCQPKLVDRDRSVGYVAGLFGD</sequence>
<comment type="cofactor">
    <cofactor evidence="13">
        <name>iron-sulfur cluster</name>
        <dbReference type="ChEBI" id="CHEBI:30408"/>
    </cofactor>
</comment>
<evidence type="ECO:0000256" key="12">
    <source>
        <dbReference type="ARBA" id="ARBA00023211"/>
    </source>
</evidence>
<evidence type="ECO:0000256" key="9">
    <source>
        <dbReference type="ARBA" id="ARBA00023004"/>
    </source>
</evidence>
<evidence type="ECO:0000313" key="15">
    <source>
        <dbReference type="EMBL" id="VEF03420.1"/>
    </source>
</evidence>
<dbReference type="KEGG" id="nci:NCTC10296_02308"/>
<evidence type="ECO:0000256" key="13">
    <source>
        <dbReference type="RuleBase" id="RU365022"/>
    </source>
</evidence>
<proteinExistence type="inferred from homology"/>